<dbReference type="Proteomes" id="UP000244223">
    <property type="component" value="Unassembled WGS sequence"/>
</dbReference>
<evidence type="ECO:0000313" key="1">
    <source>
        <dbReference type="EMBL" id="PTQ87183.1"/>
    </source>
</evidence>
<protein>
    <submittedName>
        <fullName evidence="1">Uncharacterized protein</fullName>
    </submittedName>
</protein>
<dbReference type="AlphaFoldDB" id="A0A2T5ITJ1"/>
<gene>
    <name evidence="1" type="ORF">C8N29_12118</name>
</gene>
<proteinExistence type="predicted"/>
<name>A0A2T5ITJ1_9GAMM</name>
<reference evidence="1 2" key="1">
    <citation type="submission" date="2018-04" db="EMBL/GenBank/DDBJ databases">
        <title>Genomic Encyclopedia of Archaeal and Bacterial Type Strains, Phase II (KMG-II): from individual species to whole genera.</title>
        <authorList>
            <person name="Goeker M."/>
        </authorList>
    </citation>
    <scope>NUCLEOTIDE SEQUENCE [LARGE SCALE GENOMIC DNA]</scope>
    <source>
        <strain evidence="1 2">DSM 5822</strain>
    </source>
</reference>
<comment type="caution">
    <text evidence="1">The sequence shown here is derived from an EMBL/GenBank/DDBJ whole genome shotgun (WGS) entry which is preliminary data.</text>
</comment>
<dbReference type="OrthoDB" id="9862655at2"/>
<organism evidence="1 2">
    <name type="scientific">Agitococcus lubricus</name>
    <dbReference type="NCBI Taxonomy" id="1077255"/>
    <lineage>
        <taxon>Bacteria</taxon>
        <taxon>Pseudomonadati</taxon>
        <taxon>Pseudomonadota</taxon>
        <taxon>Gammaproteobacteria</taxon>
        <taxon>Moraxellales</taxon>
        <taxon>Moraxellaceae</taxon>
        <taxon>Agitococcus</taxon>
    </lineage>
</organism>
<accession>A0A2T5ITJ1</accession>
<sequence length="292" mass="33800">MAHNSSTELLSDLAANFHHPLWSEIELMLLSNDSSLWPQLLQHQALIAVALFRLENEFLFLGQLVKYNFSVEIIDYSDWLNAVNACQKFLIDLLGGSDAQDMVRLYIKQRIELIVKTMPSLTTMMAWVEYQMWGELPEPVMQVALAKSKNAYSLVENLWQGEDSLLQTKLLRTHSSVELWPSSKLFTKALSAFYKKSPNNIQHVLDTSNHNPRETLFWPLFHDYKCTVVNLPVLLGLWSMSPVPMRWWSQHPERQGCIQQLLKFNPIWFQLAFNQGGKIALVLDFHDELNRA</sequence>
<dbReference type="RefSeq" id="WP_107866866.1">
    <property type="nucleotide sequence ID" value="NZ_QAON01000021.1"/>
</dbReference>
<evidence type="ECO:0000313" key="2">
    <source>
        <dbReference type="Proteomes" id="UP000244223"/>
    </source>
</evidence>
<dbReference type="EMBL" id="QAON01000021">
    <property type="protein sequence ID" value="PTQ87183.1"/>
    <property type="molecule type" value="Genomic_DNA"/>
</dbReference>
<keyword evidence="2" id="KW-1185">Reference proteome</keyword>